<protein>
    <submittedName>
        <fullName evidence="2">Tail protein</fullName>
    </submittedName>
</protein>
<dbReference type="RefSeq" id="YP_010112634.1">
    <property type="nucleotide sequence ID" value="NC_055894.1"/>
</dbReference>
<dbReference type="EMBL" id="MT774401">
    <property type="protein sequence ID" value="QOR57182.1"/>
    <property type="molecule type" value="Genomic_DNA"/>
</dbReference>
<evidence type="ECO:0000313" key="2">
    <source>
        <dbReference type="EMBL" id="QOR57182.1"/>
    </source>
</evidence>
<dbReference type="Proteomes" id="UP000593734">
    <property type="component" value="Segment"/>
</dbReference>
<reference evidence="2 3" key="1">
    <citation type="submission" date="2020-07" db="EMBL/GenBank/DDBJ databases">
        <title>Taxonomic proposal: Crassvirales, a new order of highly abundant and diverse bacterial viruses.</title>
        <authorList>
            <person name="Shkoporov A.N."/>
            <person name="Stockdale S.R."/>
            <person name="Guerin E."/>
            <person name="Ross R.P."/>
            <person name="Hill C."/>
        </authorList>
    </citation>
    <scope>NUCLEOTIDE SEQUENCE [LARGE SCALE GENOMIC DNA]</scope>
</reference>
<dbReference type="GeneID" id="65131114"/>
<organism evidence="2 3">
    <name type="scientific">uncultured phage cr6_1</name>
    <dbReference type="NCBI Taxonomy" id="2772085"/>
    <lineage>
        <taxon>Viruses</taxon>
        <taxon>Duplodnaviria</taxon>
        <taxon>Heunggongvirae</taxon>
        <taxon>Uroviricota</taxon>
        <taxon>Caudoviricetes</taxon>
        <taxon>Crassvirales</taxon>
        <taxon>Suoliviridae</taxon>
        <taxon>Bearivirinae</taxon>
        <taxon>Afonbuvirus</taxon>
        <taxon>Afonbuvirus faecalis</taxon>
    </lineage>
</organism>
<evidence type="ECO:0000313" key="3">
    <source>
        <dbReference type="Proteomes" id="UP000593734"/>
    </source>
</evidence>
<accession>A0A7M1RTQ1</accession>
<sequence>MALYATKDELNELTGLVRTLLGNIKTLDTSVGELDTLVERINHLSTLKDVTITYITEGDLLLYASDGTWHNIQPSALGIGGGEGGGVVDTSVVKALIKSEGSKLFISKLYDDVSSGIITFNGGLRSNKMTYLNQGVLMGTFVTGMIGGTGAQIDKDGRGEMTSLILREFLEVPELRFNKIDVVSGELWNSIAFGTIEDVDLVNQIVTLKLEEGEYSGIHVNDICRGIFHNFDGVNNTETGTDDCGFDKVQGFSTAYFTPIEVLDARGKQFRYSLKQGTTQHPCKAMKFAVYGNFTDETRRSSAYATRTYKRYLKGVNTWALNYTNIASQFGNLNGLTIPGAPNNGQLQGDGAYLTNVYMTGSIIEFTPELLDQLHGQDAYAVSLSSEFGTVIVDNEFNIIEDYNQTKSLTFAVLAWKGKTELTYSTVYNEGSYFVEYTPTGVECTMQDGVFKVTKITNINDMRIDLVINCEGAISVNRRYNMSYQLEANGLWVTYNDNDATPDRPVGDGTSYGWHRNYTASAIWMSTKSSRKVDEGEWGDPNRFRGASVKGADGQYTVFCYTNSSVQPPKPTSTLIPPVDDNYTWYMYPPKRESKEVFTWMIQATVYPDKSLSSWTDPIRLTGETGEDGSDGTKLEFIYQVTSVNKAPDKPDTSLQDDYIPFGWSDSPQGVSKEKMYEWVSQREKKSAKIGEGVWGEFTQPVLWSKWGEKGMDGDGYEYIFTRTADVDRVPQTPSSIQLNDYIPTISNGGSKDYNWSDDPKGVNEDYKAEWTCKRVRTDGVWSNFSTPALWSNWGEQGLSGGHYQYRWKVSATKPAIPTDTAASGWTTDSEIVPPEGQYVWLIQRFANPDGTLTAWSNLIRLTGADGEDGKDGNSIEFIYTRNADGKTPSTPASVNQAGHIPSGWSNHPQGVTASLVYEWVSQRYLDKATQVWGNWSTPGIWSRYAERGKDGDGYEYIYKRFSNYVGGDSLGPGGSNYPPANVDSSEYQADDYVPSGWSDNPVGPTESIPYEYVWTRKKENSKWHAWKTGALWAKWSKDGEPGRPGQDGKPGEPGEPGKPGSNGYSITVNGCPSAIRSSEGFLQTTNVKLSAIKVRVDDSATSSVSGYWKSYYLNSSGSWQLINSTSGTTFTSTWNSSLSTTKFWFGFTTDSGDYSSLSPTSQYKVWSAEVPVVFDGDVSDIDETYTIMRDRGQWRSGVQYYHDKASNAIKGQDVSSVTNYYLYSTDQSVSYDTTNWSTNVPTNTYAQGKLHSYSKITYSDGTITKTIPEVLLTYSNSRVTSVTQYFANSTNTSVPSEGWSTNKPALNKDKPYLFRYFTVNYVNSNSQSTSTNSTKKAIAKYLNDYTQYLNYDNLTIIDYVVYQGNVYLAKQNNTSLTPSMTSSYWNISSKQEILTVNNLLANNAKLGDFNFSGSVFTSNNGKLSMNSNTGRFVCTDVNITGSITATSGTFNGTVNASGGNFSSVKINSGQIAGFEISGNHIGSSATAGGSGGGLSINPDFIRVGNSTSYVMIGRDTVPATVGGAFTATGRFVNHNYNASIQYGFDSANYGLYVDVANGTKNYALYSPNAAVRAAAVYGDTLNVVSITGSTYKLDMSKGNIIMIKANREYNVNLPNAHDVASMFGYKSLPTYFAIYVRIMIHPDTSGVTISGYFRSNNTVNQSVYLYPGNSMGFLVTNYPSFRWVETDYAGQ</sequence>
<feature type="region of interest" description="Disordered" evidence="1">
    <location>
        <begin position="1036"/>
        <end position="1065"/>
    </location>
</feature>
<name>A0A7M1RTQ1_9CAUD</name>
<proteinExistence type="predicted"/>
<evidence type="ECO:0000256" key="1">
    <source>
        <dbReference type="SAM" id="MobiDB-lite"/>
    </source>
</evidence>
<keyword evidence="3" id="KW-1185">Reference proteome</keyword>
<dbReference type="KEGG" id="vg:65131114"/>